<dbReference type="CDD" id="cd00118">
    <property type="entry name" value="LysM"/>
    <property type="match status" value="1"/>
</dbReference>
<reference evidence="8" key="1">
    <citation type="journal article" date="2021" name="Proc. Natl. Acad. Sci. U.S.A.">
        <title>A Catalog of Tens of Thousands of Viruses from Human Metagenomes Reveals Hidden Associations with Chronic Diseases.</title>
        <authorList>
            <person name="Tisza M.J."/>
            <person name="Buck C.B."/>
        </authorList>
    </citation>
    <scope>NUCLEOTIDE SEQUENCE</scope>
    <source>
        <strain evidence="8">CtsAY3</strain>
    </source>
</reference>
<evidence type="ECO:0000256" key="1">
    <source>
        <dbReference type="ARBA" id="ARBA00001561"/>
    </source>
</evidence>
<dbReference type="Pfam" id="PF08486">
    <property type="entry name" value="SpoIID"/>
    <property type="match status" value="1"/>
</dbReference>
<dbReference type="Gene3D" id="3.10.350.10">
    <property type="entry name" value="LysM domain"/>
    <property type="match status" value="1"/>
</dbReference>
<comment type="catalytic activity">
    <reaction evidence="1">
        <text>Hydrolyzes the link between N-acetylmuramoyl residues and L-amino acid residues in certain cell-wall glycopeptides.</text>
        <dbReference type="EC" id="3.5.1.28"/>
    </reaction>
</comment>
<dbReference type="InterPro" id="IPR036505">
    <property type="entry name" value="Amidase/PGRP_sf"/>
</dbReference>
<dbReference type="InterPro" id="IPR002502">
    <property type="entry name" value="Amidase_domain"/>
</dbReference>
<dbReference type="PANTHER" id="PTHR30417:SF1">
    <property type="entry name" value="N-ACETYLMURAMOYL-L-ALANINE AMIDASE AMID"/>
    <property type="match status" value="1"/>
</dbReference>
<dbReference type="EC" id="3.5.1.28" evidence="2"/>
<accession>A0A8S5R3R4</accession>
<dbReference type="GO" id="GO:0008745">
    <property type="term" value="F:N-acetylmuramoyl-L-alanine amidase activity"/>
    <property type="evidence" value="ECO:0007669"/>
    <property type="project" value="UniProtKB-EC"/>
</dbReference>
<dbReference type="InterPro" id="IPR036779">
    <property type="entry name" value="LysM_dom_sf"/>
</dbReference>
<organism evidence="8">
    <name type="scientific">Siphoviridae sp. ctsAY3</name>
    <dbReference type="NCBI Taxonomy" id="2827281"/>
    <lineage>
        <taxon>Viruses</taxon>
        <taxon>Duplodnaviria</taxon>
        <taxon>Heunggongvirae</taxon>
        <taxon>Uroviricota</taxon>
        <taxon>Caudoviricetes</taxon>
    </lineage>
</organism>
<dbReference type="InterPro" id="IPR018392">
    <property type="entry name" value="LysM"/>
</dbReference>
<keyword evidence="6" id="KW-0961">Cell wall biogenesis/degradation</keyword>
<keyword evidence="3" id="KW-0929">Antimicrobial</keyword>
<dbReference type="GO" id="GO:0001897">
    <property type="term" value="P:symbiont-mediated cytolysis of host cell"/>
    <property type="evidence" value="ECO:0007669"/>
    <property type="project" value="UniProtKB-ARBA"/>
</dbReference>
<keyword evidence="5" id="KW-0378">Hydrolase</keyword>
<evidence type="ECO:0000313" key="8">
    <source>
        <dbReference type="EMBL" id="DAE25786.1"/>
    </source>
</evidence>
<dbReference type="Pfam" id="PF01476">
    <property type="entry name" value="LysM"/>
    <property type="match status" value="1"/>
</dbReference>
<evidence type="ECO:0000256" key="4">
    <source>
        <dbReference type="ARBA" id="ARBA00022638"/>
    </source>
</evidence>
<dbReference type="Gene3D" id="3.40.80.10">
    <property type="entry name" value="Peptidoglycan recognition protein-like"/>
    <property type="match status" value="1"/>
</dbReference>
<dbReference type="GO" id="GO:0042742">
    <property type="term" value="P:defense response to bacterium"/>
    <property type="evidence" value="ECO:0007669"/>
    <property type="project" value="UniProtKB-KW"/>
</dbReference>
<dbReference type="Pfam" id="PF01510">
    <property type="entry name" value="Amidase_2"/>
    <property type="match status" value="1"/>
</dbReference>
<evidence type="ECO:0000256" key="6">
    <source>
        <dbReference type="ARBA" id="ARBA00023316"/>
    </source>
</evidence>
<dbReference type="PROSITE" id="PS51782">
    <property type="entry name" value="LYSM"/>
    <property type="match status" value="1"/>
</dbReference>
<evidence type="ECO:0000259" key="7">
    <source>
        <dbReference type="PROSITE" id="PS51782"/>
    </source>
</evidence>
<dbReference type="SUPFAM" id="SSF55846">
    <property type="entry name" value="N-acetylmuramoyl-L-alanine amidase-like"/>
    <property type="match status" value="1"/>
</dbReference>
<dbReference type="PANTHER" id="PTHR30417">
    <property type="entry name" value="N-ACETYLMURAMOYL-L-ALANINE AMIDASE AMID"/>
    <property type="match status" value="1"/>
</dbReference>
<dbReference type="SMART" id="SM00644">
    <property type="entry name" value="Ami_2"/>
    <property type="match status" value="1"/>
</dbReference>
<dbReference type="SUPFAM" id="SSF54106">
    <property type="entry name" value="LysM domain"/>
    <property type="match status" value="1"/>
</dbReference>
<evidence type="ECO:0000256" key="3">
    <source>
        <dbReference type="ARBA" id="ARBA00022529"/>
    </source>
</evidence>
<protein>
    <recommendedName>
        <fullName evidence="2">N-acetylmuramoyl-L-alanine amidase</fullName>
        <ecNumber evidence="2">3.5.1.28</ecNumber>
    </recommendedName>
</protein>
<proteinExistence type="predicted"/>
<dbReference type="GO" id="GO:0009253">
    <property type="term" value="P:peptidoglycan catabolic process"/>
    <property type="evidence" value="ECO:0007669"/>
    <property type="project" value="InterPro"/>
</dbReference>
<dbReference type="GO" id="GO:0030435">
    <property type="term" value="P:sporulation resulting in formation of a cellular spore"/>
    <property type="evidence" value="ECO:0007669"/>
    <property type="project" value="InterPro"/>
</dbReference>
<keyword evidence="4" id="KW-0081">Bacteriolytic enzyme</keyword>
<dbReference type="InterPro" id="IPR013693">
    <property type="entry name" value="SpoIID/LytB_N"/>
</dbReference>
<dbReference type="GO" id="GO:0071555">
    <property type="term" value="P:cell wall organization"/>
    <property type="evidence" value="ECO:0007669"/>
    <property type="project" value="UniProtKB-KW"/>
</dbReference>
<dbReference type="CDD" id="cd06583">
    <property type="entry name" value="PGRP"/>
    <property type="match status" value="1"/>
</dbReference>
<feature type="domain" description="LysM" evidence="7">
    <location>
        <begin position="516"/>
        <end position="562"/>
    </location>
</feature>
<evidence type="ECO:0000256" key="5">
    <source>
        <dbReference type="ARBA" id="ARBA00022801"/>
    </source>
</evidence>
<evidence type="ECO:0000256" key="2">
    <source>
        <dbReference type="ARBA" id="ARBA00011901"/>
    </source>
</evidence>
<dbReference type="SMART" id="SM00257">
    <property type="entry name" value="LysM"/>
    <property type="match status" value="1"/>
</dbReference>
<name>A0A8S5R3R4_9CAUD</name>
<sequence>MRISVKLTRAENTALLGAGPVELDLEEYLCGVVPSEIYESSHMEALKAQAVAARTFAVKRAMAGTVVDDTTSFQAYRATLAKSSPRSRQAVEETAGQVLTYGGEVIDCFYSASNGGTCKRSGEVWSRDYSYYVNRPDPWDTAARAEKPTNSSHGVGLSQVGCMWAAKQGVPYNEILAFYYNGAALVHEYGTGSVVGFEEETGGFAMNLHKLIFTNNACYKAGRKITPKGIMVHSTGANNPWLKRYVGPDDGLLGKNQYNNHWNQSMDREVCVHAFIGKLADGTIATYQTLPWDYRGWHCGSGSKGSGNNTHISFEICEDGLTDSSYFNKVYNEAVELCAYLCKQYGLTEKNIICHSEGHAQGIASNHGDVMHWFPKHGKNMDTFRAAVKAKLAGSSSGNTGGSAGSGTLYRVRKSWSDASSQLGAFAILGNAKELADKNPGYAVFDEAGKKVYPSASGSTGSGTLYRVRKSWADAASQKGAFNVLDNAKRCADENPGYSVFDEAGKVVYAGSAAASTYTVQKGDSLWAIAEKRLGNGTRYNEIKKLNGLTSDVIYAGQVLKLPNR</sequence>
<dbReference type="GO" id="GO:0009254">
    <property type="term" value="P:peptidoglycan turnover"/>
    <property type="evidence" value="ECO:0007669"/>
    <property type="project" value="TreeGrafter"/>
</dbReference>
<dbReference type="NCBIfam" id="TIGR02669">
    <property type="entry name" value="SpoIID_LytB"/>
    <property type="match status" value="1"/>
</dbReference>
<dbReference type="InterPro" id="IPR051206">
    <property type="entry name" value="NAMLAA_amidase_2"/>
</dbReference>
<dbReference type="InterPro" id="IPR013486">
    <property type="entry name" value="SpoIID/LytB"/>
</dbReference>
<dbReference type="EMBL" id="BK015802">
    <property type="protein sequence ID" value="DAE25786.1"/>
    <property type="molecule type" value="Genomic_DNA"/>
</dbReference>